<name>A0ABT8MNJ9_9BACL</name>
<organism evidence="2 3">
    <name type="scientific">Planococcus liqunii</name>
    <dbReference type="NCBI Taxonomy" id="3058394"/>
    <lineage>
        <taxon>Bacteria</taxon>
        <taxon>Bacillati</taxon>
        <taxon>Bacillota</taxon>
        <taxon>Bacilli</taxon>
        <taxon>Bacillales</taxon>
        <taxon>Caryophanaceae</taxon>
        <taxon>Planococcus</taxon>
    </lineage>
</organism>
<dbReference type="RefSeq" id="WP_301725493.1">
    <property type="nucleotide sequence ID" value="NZ_JAUJWW010000001.1"/>
</dbReference>
<feature type="domain" description="NERD" evidence="1">
    <location>
        <begin position="43"/>
        <end position="162"/>
    </location>
</feature>
<comment type="caution">
    <text evidence="2">The sequence shown here is derived from an EMBL/GenBank/DDBJ whole genome shotgun (WGS) entry which is preliminary data.</text>
</comment>
<keyword evidence="3" id="KW-1185">Reference proteome</keyword>
<protein>
    <submittedName>
        <fullName evidence="2">Nuclease-related domain-containing protein</fullName>
    </submittedName>
</protein>
<proteinExistence type="predicted"/>
<dbReference type="PROSITE" id="PS50965">
    <property type="entry name" value="NERD"/>
    <property type="match status" value="1"/>
</dbReference>
<accession>A0ABT8MNJ9</accession>
<dbReference type="Proteomes" id="UP001172054">
    <property type="component" value="Unassembled WGS sequence"/>
</dbReference>
<gene>
    <name evidence="2" type="ORF">QWY15_03970</name>
</gene>
<evidence type="ECO:0000313" key="2">
    <source>
        <dbReference type="EMBL" id="MDN7226445.1"/>
    </source>
</evidence>
<dbReference type="Pfam" id="PF08378">
    <property type="entry name" value="NERD"/>
    <property type="match status" value="1"/>
</dbReference>
<dbReference type="EMBL" id="JAUJWW010000001">
    <property type="protein sequence ID" value="MDN7226445.1"/>
    <property type="molecule type" value="Genomic_DNA"/>
</dbReference>
<dbReference type="InterPro" id="IPR011528">
    <property type="entry name" value="NERD"/>
</dbReference>
<evidence type="ECO:0000313" key="3">
    <source>
        <dbReference type="Proteomes" id="UP001172054"/>
    </source>
</evidence>
<sequence>MLMFLKERTAPLLLERLPRLLHRLPKSHASYEDVVLDHYKVRAGFGGEQHVDGLLKRMRWHDPVMALAVFQLCDRFCQMDTVLLTSHGAVVLEVKNYSGTLSFDEQSYHMKQETRDGKFLGFNSPVTQVWNAREELLHLFEQLSISLPVYPVVVLPYSSTLIEGAPKEVPVIYGYSLNRFLSTLPRTERIMPPEELARLAQLLIDHHTPFPKKDFPAMYRYEVNSLVKGVLCSACGSRCERRSERVHACIRCEATVIDGYARALDDWFEFVSPEISNAECREFLGLKDHYAAKYVLVKMGLGRCGKGRAVRYFRE</sequence>
<reference evidence="2 3" key="1">
    <citation type="submission" date="2023-06" db="EMBL/GenBank/DDBJ databases">
        <title>Novel species in genus Planococcus.</title>
        <authorList>
            <person name="Ning S."/>
        </authorList>
    </citation>
    <scope>NUCLEOTIDE SEQUENCE [LARGE SCALE GENOMIC DNA]</scope>
    <source>
        <strain evidence="2 3">N064</strain>
    </source>
</reference>
<evidence type="ECO:0000259" key="1">
    <source>
        <dbReference type="PROSITE" id="PS50965"/>
    </source>
</evidence>